<dbReference type="GO" id="GO:0003676">
    <property type="term" value="F:nucleic acid binding"/>
    <property type="evidence" value="ECO:0007669"/>
    <property type="project" value="InterPro"/>
</dbReference>
<dbReference type="CDD" id="cd04489">
    <property type="entry name" value="ExoVII_LU_OBF"/>
    <property type="match status" value="1"/>
</dbReference>
<dbReference type="PANTHER" id="PTHR30008">
    <property type="entry name" value="EXODEOXYRIBONUCLEASE 7 LARGE SUBUNIT"/>
    <property type="match status" value="1"/>
</dbReference>
<evidence type="ECO:0000313" key="9">
    <source>
        <dbReference type="EMBL" id="PFG89532.1"/>
    </source>
</evidence>
<evidence type="ECO:0000256" key="2">
    <source>
        <dbReference type="ARBA" id="ARBA00022722"/>
    </source>
</evidence>
<keyword evidence="3 5" id="KW-0378">Hydrolase</keyword>
<reference evidence="9" key="1">
    <citation type="submission" date="2017-01" db="EMBL/GenBank/DDBJ databases">
        <authorList>
            <person name="Lo R."/>
        </authorList>
    </citation>
    <scope>NUCLEOTIDE SEQUENCE</scope>
    <source>
        <strain evidence="9">537</strain>
    </source>
</reference>
<comment type="similarity">
    <text evidence="5 6">Belongs to the XseA family.</text>
</comment>
<dbReference type="EC" id="3.1.11.6" evidence="5"/>
<evidence type="ECO:0000256" key="6">
    <source>
        <dbReference type="RuleBase" id="RU004355"/>
    </source>
</evidence>
<comment type="subunit">
    <text evidence="5">Heterooligomer composed of large and small subunits.</text>
</comment>
<evidence type="ECO:0000256" key="4">
    <source>
        <dbReference type="ARBA" id="ARBA00022839"/>
    </source>
</evidence>
<evidence type="ECO:0000259" key="7">
    <source>
        <dbReference type="Pfam" id="PF02601"/>
    </source>
</evidence>
<keyword evidence="4 5" id="KW-0269">Exonuclease</keyword>
<dbReference type="GO" id="GO:0006308">
    <property type="term" value="P:DNA catabolic process"/>
    <property type="evidence" value="ECO:0007669"/>
    <property type="project" value="UniProtKB-UniRule"/>
</dbReference>
<dbReference type="PANTHER" id="PTHR30008:SF0">
    <property type="entry name" value="EXODEOXYRIBONUCLEASE 7 LARGE SUBUNIT"/>
    <property type="match status" value="1"/>
</dbReference>
<dbReference type="GO" id="GO:0005737">
    <property type="term" value="C:cytoplasm"/>
    <property type="evidence" value="ECO:0007669"/>
    <property type="project" value="UniProtKB-SubCell"/>
</dbReference>
<comment type="caution">
    <text evidence="9">The sequence shown here is derived from an EMBL/GenBank/DDBJ whole genome shotgun (WGS) entry which is preliminary data.</text>
</comment>
<dbReference type="InterPro" id="IPR003753">
    <property type="entry name" value="Exonuc_VII_L"/>
</dbReference>
<dbReference type="InterPro" id="IPR020579">
    <property type="entry name" value="Exonuc_VII_lsu_C"/>
</dbReference>
<feature type="domain" description="OB-fold nucleic acid binding" evidence="8">
    <location>
        <begin position="5"/>
        <end position="98"/>
    </location>
</feature>
<evidence type="ECO:0000256" key="3">
    <source>
        <dbReference type="ARBA" id="ARBA00022801"/>
    </source>
</evidence>
<reference evidence="9" key="2">
    <citation type="journal article" date="2018" name="Food Control">
        <title>Characterization of Lactococcus lactis isolates from herbs, fruits and vegetables for use as biopreservatives against Listeria monocytogenes in cheese.</title>
        <authorList>
            <person name="Ho V."/>
            <person name="Lo R."/>
            <person name="Bansal N."/>
            <person name="Turner M.S."/>
        </authorList>
    </citation>
    <scope>NUCLEOTIDE SEQUENCE</scope>
    <source>
        <strain evidence="9">537</strain>
    </source>
</reference>
<dbReference type="EMBL" id="MTJS01000002">
    <property type="protein sequence ID" value="PFG89532.1"/>
    <property type="molecule type" value="Genomic_DNA"/>
</dbReference>
<organism evidence="9 10">
    <name type="scientific">Lactococcus lactis</name>
    <dbReference type="NCBI Taxonomy" id="1358"/>
    <lineage>
        <taxon>Bacteria</taxon>
        <taxon>Bacillati</taxon>
        <taxon>Bacillota</taxon>
        <taxon>Bacilli</taxon>
        <taxon>Lactobacillales</taxon>
        <taxon>Streptococcaceae</taxon>
        <taxon>Lactococcus</taxon>
    </lineage>
</organism>
<comment type="subcellular location">
    <subcellularLocation>
        <location evidence="5 6">Cytoplasm</location>
    </subcellularLocation>
</comment>
<dbReference type="GO" id="GO:0009318">
    <property type="term" value="C:exodeoxyribonuclease VII complex"/>
    <property type="evidence" value="ECO:0007669"/>
    <property type="project" value="UniProtKB-UniRule"/>
</dbReference>
<evidence type="ECO:0000256" key="5">
    <source>
        <dbReference type="HAMAP-Rule" id="MF_00378"/>
    </source>
</evidence>
<dbReference type="RefSeq" id="WP_098393960.1">
    <property type="nucleotide sequence ID" value="NZ_CP121539.1"/>
</dbReference>
<evidence type="ECO:0000256" key="1">
    <source>
        <dbReference type="ARBA" id="ARBA00022490"/>
    </source>
</evidence>
<dbReference type="GO" id="GO:0008855">
    <property type="term" value="F:exodeoxyribonuclease VII activity"/>
    <property type="evidence" value="ECO:0007669"/>
    <property type="project" value="UniProtKB-UniRule"/>
</dbReference>
<protein>
    <recommendedName>
        <fullName evidence="5">Exodeoxyribonuclease 7 large subunit</fullName>
        <ecNumber evidence="5">3.1.11.6</ecNumber>
    </recommendedName>
    <alternativeName>
        <fullName evidence="5">Exodeoxyribonuclease VII large subunit</fullName>
        <shortName evidence="5">Exonuclease VII large subunit</shortName>
    </alternativeName>
</protein>
<dbReference type="Proteomes" id="UP000225275">
    <property type="component" value="Unassembled WGS sequence"/>
</dbReference>
<dbReference type="HAMAP" id="MF_00378">
    <property type="entry name" value="Exonuc_7_L"/>
    <property type="match status" value="1"/>
</dbReference>
<dbReference type="NCBIfam" id="TIGR00237">
    <property type="entry name" value="xseA"/>
    <property type="match status" value="1"/>
</dbReference>
<feature type="domain" description="Exonuclease VII large subunit C-terminal" evidence="7">
    <location>
        <begin position="122"/>
        <end position="414"/>
    </location>
</feature>
<comment type="function">
    <text evidence="5">Bidirectionally degrades single-stranded DNA into large acid-insoluble oligonucleotides, which are then degraded further into small acid-soluble oligonucleotides.</text>
</comment>
<evidence type="ECO:0000259" key="8">
    <source>
        <dbReference type="Pfam" id="PF13742"/>
    </source>
</evidence>
<gene>
    <name evidence="5" type="primary">xseA</name>
    <name evidence="9" type="ORF">BW154_08685</name>
</gene>
<keyword evidence="2 5" id="KW-0540">Nuclease</keyword>
<sequence length="417" mass="47150">MTEYLSVSTLTKYLKAKFDRDPYLERVYLTGEISNFRRRPNHQYFALKDEGAVIQATMWAGQFRKLDFELEEGMKVLAVGRISIYPPSGSYSINIESLVPDGVGALAVKFEQLKKKLTAEGLFEQRWKQTLPQFSKKIAVVTSPSGAVIRDIITTVQRRFPMSQIVLYPTKVQGQGSAEEIAENIRRANERGDFDVMIIGRGGGSIEDLWGFNEEIVVRAIFESRIPIISSVGHETDVTLADFVADSRAATPTAAAELATPNTKVDLINWANEQEKRLFNRLTHLIKIRRERVDKLSQSVVFRQPERLYDGHLQKLDRLCERLSVLTENKVANMKHRYELSAGKLIPTYGKIVEAKKNKTEQLYQSLLLLDISKIKARGFSLVTDEKGKIIKSVSDVKKGQTLDVELTDGKVIVEVK</sequence>
<name>A0AAP8E248_9LACT</name>
<proteinExistence type="inferred from homology"/>
<dbReference type="AlphaFoldDB" id="A0AAP8E248"/>
<dbReference type="Pfam" id="PF02601">
    <property type="entry name" value="Exonuc_VII_L"/>
    <property type="match status" value="1"/>
</dbReference>
<evidence type="ECO:0000313" key="10">
    <source>
        <dbReference type="Proteomes" id="UP000225275"/>
    </source>
</evidence>
<dbReference type="InterPro" id="IPR025824">
    <property type="entry name" value="OB-fold_nuc-bd_dom"/>
</dbReference>
<accession>A0AAP8E248</accession>
<dbReference type="Pfam" id="PF13742">
    <property type="entry name" value="tRNA_anti_2"/>
    <property type="match status" value="1"/>
</dbReference>
<keyword evidence="1 5" id="KW-0963">Cytoplasm</keyword>
<comment type="catalytic activity">
    <reaction evidence="5 6">
        <text>Exonucleolytic cleavage in either 5'- to 3'- or 3'- to 5'-direction to yield nucleoside 5'-phosphates.</text>
        <dbReference type="EC" id="3.1.11.6"/>
    </reaction>
</comment>